<dbReference type="EMBL" id="CP035806">
    <property type="protein sequence ID" value="QBE49610.1"/>
    <property type="molecule type" value="Genomic_DNA"/>
</dbReference>
<evidence type="ECO:0008006" key="3">
    <source>
        <dbReference type="Google" id="ProtNLM"/>
    </source>
</evidence>
<dbReference type="Proteomes" id="UP000289260">
    <property type="component" value="Chromosome"/>
</dbReference>
<evidence type="ECO:0000313" key="1">
    <source>
        <dbReference type="EMBL" id="QBE49610.1"/>
    </source>
</evidence>
<dbReference type="KEGG" id="ltr:EVS81_12895"/>
<dbReference type="OrthoDB" id="3267974at2"/>
<proteinExistence type="predicted"/>
<evidence type="ECO:0000313" key="2">
    <source>
        <dbReference type="Proteomes" id="UP000289260"/>
    </source>
</evidence>
<dbReference type="AlphaFoldDB" id="A0A4P6KH49"/>
<organism evidence="1 2">
    <name type="scientific">Leucobacter triazinivorans</name>
    <dbReference type="NCBI Taxonomy" id="1784719"/>
    <lineage>
        <taxon>Bacteria</taxon>
        <taxon>Bacillati</taxon>
        <taxon>Actinomycetota</taxon>
        <taxon>Actinomycetes</taxon>
        <taxon>Micrococcales</taxon>
        <taxon>Microbacteriaceae</taxon>
        <taxon>Leucobacter</taxon>
    </lineage>
</organism>
<protein>
    <recommendedName>
        <fullName evidence="3">Antitoxin VbhA domain-containing protein</fullName>
    </recommendedName>
</protein>
<sequence>MVRTLIAAPPASTTAEDRLAFADAALALAGHEVIDPALRTIVERAARHELTGDEARAAIRRHVQG</sequence>
<reference evidence="1 2" key="1">
    <citation type="submission" date="2019-02" db="EMBL/GenBank/DDBJ databases">
        <authorList>
            <person name="Sun L."/>
            <person name="Pan D."/>
            <person name="Wu X."/>
        </authorList>
    </citation>
    <scope>NUCLEOTIDE SEQUENCE [LARGE SCALE GENOMIC DNA]</scope>
    <source>
        <strain evidence="1 2">JW-1</strain>
    </source>
</reference>
<accession>A0A4P6KH49</accession>
<keyword evidence="2" id="KW-1185">Reference proteome</keyword>
<name>A0A4P6KH49_9MICO</name>
<gene>
    <name evidence="1" type="ORF">EVS81_12895</name>
</gene>